<reference evidence="2" key="3">
    <citation type="journal article" date="2017" name="Nature">
        <title>Genome sequence of the progenitor of the wheat D genome Aegilops tauschii.</title>
        <authorList>
            <person name="Luo M.C."/>
            <person name="Gu Y.Q."/>
            <person name="Puiu D."/>
            <person name="Wang H."/>
            <person name="Twardziok S.O."/>
            <person name="Deal K.R."/>
            <person name="Huo N."/>
            <person name="Zhu T."/>
            <person name="Wang L."/>
            <person name="Wang Y."/>
            <person name="McGuire P.E."/>
            <person name="Liu S."/>
            <person name="Long H."/>
            <person name="Ramasamy R.K."/>
            <person name="Rodriguez J.C."/>
            <person name="Van S.L."/>
            <person name="Yuan L."/>
            <person name="Wang Z."/>
            <person name="Xia Z."/>
            <person name="Xiao L."/>
            <person name="Anderson O.D."/>
            <person name="Ouyang S."/>
            <person name="Liang Y."/>
            <person name="Zimin A.V."/>
            <person name="Pertea G."/>
            <person name="Qi P."/>
            <person name="Bennetzen J.L."/>
            <person name="Dai X."/>
            <person name="Dawson M.W."/>
            <person name="Muller H.G."/>
            <person name="Kugler K."/>
            <person name="Rivarola-Duarte L."/>
            <person name="Spannagl M."/>
            <person name="Mayer K.F.X."/>
            <person name="Lu F.H."/>
            <person name="Bevan M.W."/>
            <person name="Leroy P."/>
            <person name="Li P."/>
            <person name="You F.M."/>
            <person name="Sun Q."/>
            <person name="Liu Z."/>
            <person name="Lyons E."/>
            <person name="Wicker T."/>
            <person name="Salzberg S.L."/>
            <person name="Devos K.M."/>
            <person name="Dvorak J."/>
        </authorList>
    </citation>
    <scope>NUCLEOTIDE SEQUENCE [LARGE SCALE GENOMIC DNA]</scope>
    <source>
        <strain evidence="2">cv. AL8/78</strain>
    </source>
</reference>
<sequence length="668" mass="72548">IPLITYLWRLESTRTRQRVGGESETAAKETRRGLRRCSRRPSKPSPAEMDVNHMMRSQRINPDSLADGGVSGASRNPAAPAPAPKPSKDERAPDVVVDTSRLAPYFPRTSLENRPASSSAALLSHYRYNVAMDTSHSQGPDLGGGGGGGIALSDCPLPLQWWGHGKRSRSRRETPVPEPELTRAEVRRQKSLNYRSRRAAKAKARAAMAPPGARGPNLSASPSPPPRAGTLWLHGYPGINSDSLPLADGGGGSMILRPVSPTPDPTQSKLERTPLVVADTSCLTPYFGRTTLENHMTRGRPASSSAALVSHHIYNIGMHTYQGPNVGGGLSSDIVRTSLEQHKLWGHAPYPPQPAYSPIAPVSHHLLNNAMHTSQGSNVTGGGGNTIASPNAHVPLQWGQRKRPRSRREAPARTPAPKPELTPAKAHVKPMVSSGACEPNLITYLSLPPPALTLSLRSSAAELHNTVGEQQPTLKEEKVMPPPSALGPIFSTVSPHAATLSHHSSSEEPHTAAGEKQAGAKEEKQQPAVEEEKQQPAPKVEPKKQQRQESIKATAEQKGKAPMVEVPPHVEEEEEEKAAMARPVVPRVVTQLTHEEKEEDWLAMTVTRLPRFPHRRPGIVQKQVNNICPGEWLWQANRTRYKVKEKKSEKRVGGLKGMSTDDEDSDSD</sequence>
<reference evidence="3" key="1">
    <citation type="journal article" date="2014" name="Science">
        <title>Ancient hybridizations among the ancestral genomes of bread wheat.</title>
        <authorList>
            <consortium name="International Wheat Genome Sequencing Consortium,"/>
            <person name="Marcussen T."/>
            <person name="Sandve S.R."/>
            <person name="Heier L."/>
            <person name="Spannagl M."/>
            <person name="Pfeifer M."/>
            <person name="Jakobsen K.S."/>
            <person name="Wulff B.B."/>
            <person name="Steuernagel B."/>
            <person name="Mayer K.F."/>
            <person name="Olsen O.A."/>
        </authorList>
    </citation>
    <scope>NUCLEOTIDE SEQUENCE [LARGE SCALE GENOMIC DNA]</scope>
    <source>
        <strain evidence="3">cv. AL8/78</strain>
    </source>
</reference>
<protein>
    <submittedName>
        <fullName evidence="2">Uncharacterized protein</fullName>
    </submittedName>
</protein>
<dbReference type="Proteomes" id="UP000015105">
    <property type="component" value="Chromosome 1D"/>
</dbReference>
<accession>A0A452ZUV7</accession>
<feature type="region of interest" description="Disordered" evidence="1">
    <location>
        <begin position="19"/>
        <end position="95"/>
    </location>
</feature>
<dbReference type="AlphaFoldDB" id="A0A452ZUV7"/>
<keyword evidence="3" id="KW-1185">Reference proteome</keyword>
<reference evidence="2" key="4">
    <citation type="submission" date="2019-03" db="UniProtKB">
        <authorList>
            <consortium name="EnsemblPlants"/>
        </authorList>
    </citation>
    <scope>IDENTIFICATION</scope>
</reference>
<feature type="region of interest" description="Disordered" evidence="1">
    <location>
        <begin position="376"/>
        <end position="426"/>
    </location>
</feature>
<feature type="region of interest" description="Disordered" evidence="1">
    <location>
        <begin position="643"/>
        <end position="668"/>
    </location>
</feature>
<feature type="compositionally biased region" description="Basic residues" evidence="1">
    <location>
        <begin position="195"/>
        <end position="204"/>
    </location>
</feature>
<reference evidence="2" key="5">
    <citation type="journal article" date="2021" name="G3 (Bethesda)">
        <title>Aegilops tauschii genome assembly Aet v5.0 features greater sequence contiguity and improved annotation.</title>
        <authorList>
            <person name="Wang L."/>
            <person name="Zhu T."/>
            <person name="Rodriguez J.C."/>
            <person name="Deal K.R."/>
            <person name="Dubcovsky J."/>
            <person name="McGuire P.E."/>
            <person name="Lux T."/>
            <person name="Spannagl M."/>
            <person name="Mayer K.F.X."/>
            <person name="Baldrich P."/>
            <person name="Meyers B.C."/>
            <person name="Huo N."/>
            <person name="Gu Y.Q."/>
            <person name="Zhou H."/>
            <person name="Devos K.M."/>
            <person name="Bennetzen J.L."/>
            <person name="Unver T."/>
            <person name="Budak H."/>
            <person name="Gulick P.J."/>
            <person name="Galiba G."/>
            <person name="Kalapos B."/>
            <person name="Nelson D.R."/>
            <person name="Li P."/>
            <person name="You F.M."/>
            <person name="Luo M.C."/>
            <person name="Dvorak J."/>
        </authorList>
    </citation>
    <scope>NUCLEOTIDE SEQUENCE [LARGE SCALE GENOMIC DNA]</scope>
    <source>
        <strain evidence="2">cv. AL8/78</strain>
    </source>
</reference>
<feature type="region of interest" description="Disordered" evidence="1">
    <location>
        <begin position="467"/>
        <end position="568"/>
    </location>
</feature>
<proteinExistence type="predicted"/>
<evidence type="ECO:0000256" key="1">
    <source>
        <dbReference type="SAM" id="MobiDB-lite"/>
    </source>
</evidence>
<evidence type="ECO:0000313" key="2">
    <source>
        <dbReference type="EnsemblPlants" id="AET1Gv20926800.1"/>
    </source>
</evidence>
<dbReference type="InterPro" id="IPR012438">
    <property type="entry name" value="DUF1639"/>
</dbReference>
<dbReference type="EnsemblPlants" id="AET1Gv20926800.1">
    <property type="protein sequence ID" value="AET1Gv20926800.1"/>
    <property type="gene ID" value="AET1Gv20926800"/>
</dbReference>
<dbReference type="Gramene" id="AET1Gv20926800.1">
    <property type="protein sequence ID" value="AET1Gv20926800.1"/>
    <property type="gene ID" value="AET1Gv20926800"/>
</dbReference>
<feature type="compositionally biased region" description="Basic and acidic residues" evidence="1">
    <location>
        <begin position="518"/>
        <end position="559"/>
    </location>
</feature>
<reference evidence="3" key="2">
    <citation type="journal article" date="2017" name="Nat. Plants">
        <title>The Aegilops tauschii genome reveals multiple impacts of transposons.</title>
        <authorList>
            <person name="Zhao G."/>
            <person name="Zou C."/>
            <person name="Li K."/>
            <person name="Wang K."/>
            <person name="Li T."/>
            <person name="Gao L."/>
            <person name="Zhang X."/>
            <person name="Wang H."/>
            <person name="Yang Z."/>
            <person name="Liu X."/>
            <person name="Jiang W."/>
            <person name="Mao L."/>
            <person name="Kong X."/>
            <person name="Jiao Y."/>
            <person name="Jia J."/>
        </authorList>
    </citation>
    <scope>NUCLEOTIDE SEQUENCE [LARGE SCALE GENOMIC DNA]</scope>
    <source>
        <strain evidence="3">cv. AL8/78</strain>
    </source>
</reference>
<organism evidence="2 3">
    <name type="scientific">Aegilops tauschii subsp. strangulata</name>
    <name type="common">Goatgrass</name>
    <dbReference type="NCBI Taxonomy" id="200361"/>
    <lineage>
        <taxon>Eukaryota</taxon>
        <taxon>Viridiplantae</taxon>
        <taxon>Streptophyta</taxon>
        <taxon>Embryophyta</taxon>
        <taxon>Tracheophyta</taxon>
        <taxon>Spermatophyta</taxon>
        <taxon>Magnoliopsida</taxon>
        <taxon>Liliopsida</taxon>
        <taxon>Poales</taxon>
        <taxon>Poaceae</taxon>
        <taxon>BOP clade</taxon>
        <taxon>Pooideae</taxon>
        <taxon>Triticodae</taxon>
        <taxon>Triticeae</taxon>
        <taxon>Triticinae</taxon>
        <taxon>Aegilops</taxon>
    </lineage>
</organism>
<name>A0A452ZUV7_AEGTS</name>
<dbReference type="Pfam" id="PF07797">
    <property type="entry name" value="DUF1639"/>
    <property type="match status" value="1"/>
</dbReference>
<feature type="compositionally biased region" description="Basic and acidic residues" evidence="1">
    <location>
        <begin position="19"/>
        <end position="32"/>
    </location>
</feature>
<feature type="region of interest" description="Disordered" evidence="1">
    <location>
        <begin position="195"/>
        <end position="226"/>
    </location>
</feature>
<feature type="compositionally biased region" description="Basic residues" evidence="1">
    <location>
        <begin position="33"/>
        <end position="42"/>
    </location>
</feature>
<dbReference type="PANTHER" id="PTHR33130">
    <property type="entry name" value="PUTATIVE (DUF1639)-RELATED"/>
    <property type="match status" value="1"/>
</dbReference>
<feature type="compositionally biased region" description="Low complexity" evidence="1">
    <location>
        <begin position="205"/>
        <end position="216"/>
    </location>
</feature>
<evidence type="ECO:0000313" key="3">
    <source>
        <dbReference type="Proteomes" id="UP000015105"/>
    </source>
</evidence>
<dbReference type="PANTHER" id="PTHR33130:SF35">
    <property type="entry name" value="OS05G0556600 PROTEIN"/>
    <property type="match status" value="1"/>
</dbReference>